<feature type="compositionally biased region" description="Low complexity" evidence="1">
    <location>
        <begin position="178"/>
        <end position="283"/>
    </location>
</feature>
<dbReference type="OrthoDB" id="2476785at2"/>
<dbReference type="SUPFAM" id="SSF49785">
    <property type="entry name" value="Galactose-binding domain-like"/>
    <property type="match status" value="1"/>
</dbReference>
<reference evidence="2 3" key="1">
    <citation type="submission" date="2019-07" db="EMBL/GenBank/DDBJ databases">
        <authorList>
            <person name="Park Y.J."/>
            <person name="Jeong S.E."/>
            <person name="Jung H.S."/>
        </authorList>
    </citation>
    <scope>NUCLEOTIDE SEQUENCE [LARGE SCALE GENOMIC DNA]</scope>
    <source>
        <strain evidence="3">P16(2019)</strain>
    </source>
</reference>
<keyword evidence="3" id="KW-1185">Reference proteome</keyword>
<feature type="region of interest" description="Disordered" evidence="1">
    <location>
        <begin position="159"/>
        <end position="283"/>
    </location>
</feature>
<comment type="caution">
    <text evidence="2">The sequence shown here is derived from an EMBL/GenBank/DDBJ whole genome shotgun (WGS) entry which is preliminary data.</text>
</comment>
<organism evidence="2 3">
    <name type="scientific">Alkalicoccobacillus porphyridii</name>
    <dbReference type="NCBI Taxonomy" id="2597270"/>
    <lineage>
        <taxon>Bacteria</taxon>
        <taxon>Bacillati</taxon>
        <taxon>Bacillota</taxon>
        <taxon>Bacilli</taxon>
        <taxon>Bacillales</taxon>
        <taxon>Bacillaceae</taxon>
        <taxon>Alkalicoccobacillus</taxon>
    </lineage>
</organism>
<dbReference type="PANTHER" id="PTHR24637:SF428">
    <property type="entry name" value="SCAVENGER RECEPTOR CLASS A MEMBER 3"/>
    <property type="match status" value="1"/>
</dbReference>
<dbReference type="Proteomes" id="UP000318521">
    <property type="component" value="Unassembled WGS sequence"/>
</dbReference>
<evidence type="ECO:0000313" key="3">
    <source>
        <dbReference type="Proteomes" id="UP000318521"/>
    </source>
</evidence>
<proteinExistence type="predicted"/>
<gene>
    <name evidence="2" type="ORF">FN960_11950</name>
</gene>
<evidence type="ECO:0000313" key="2">
    <source>
        <dbReference type="EMBL" id="TSB46075.1"/>
    </source>
</evidence>
<evidence type="ECO:0000256" key="1">
    <source>
        <dbReference type="SAM" id="MobiDB-lite"/>
    </source>
</evidence>
<dbReference type="RefSeq" id="WP_143848969.1">
    <property type="nucleotide sequence ID" value="NZ_VLXZ01000007.1"/>
</dbReference>
<dbReference type="NCBIfam" id="NF033675">
    <property type="entry name" value="NTTRR-F1"/>
    <property type="match status" value="1"/>
</dbReference>
<accession>A0A553ZXD9</accession>
<dbReference type="InterPro" id="IPR008979">
    <property type="entry name" value="Galactose-bd-like_sf"/>
</dbReference>
<dbReference type="PANTHER" id="PTHR24637">
    <property type="entry name" value="COLLAGEN"/>
    <property type="match status" value="1"/>
</dbReference>
<feature type="non-terminal residue" evidence="2">
    <location>
        <position position="283"/>
    </location>
</feature>
<dbReference type="Gene3D" id="2.60.120.260">
    <property type="entry name" value="Galactose-binding domain-like"/>
    <property type="match status" value="1"/>
</dbReference>
<name>A0A553ZXD9_9BACI</name>
<sequence>MVINRIVNSGFETGVLTPWTTVNGSITSIYSHTGFFSVQLPGVTGASLSQSVVVTEGESFEVLVSLAKTSALPSPQVTLTVEFFDGGGVSLGTGLLVDVTSDGLPEVTASTWLSVYQTTESAPLSTVSATITIEVLPSAGAADIIVDDVAMVTTEFLFVPSGPTGPTGPTGEPGPTGPTGEPGPTGATGATGEPGPTGATGPTGEPGPTGATGATGEPGPTGATGATGEPGPTGATGATGEPGPTGATGATGEPGPTGATGATGEPGPTGATGATGEPGPTGA</sequence>
<dbReference type="EMBL" id="VLXZ01000007">
    <property type="protein sequence ID" value="TSB46075.1"/>
    <property type="molecule type" value="Genomic_DNA"/>
</dbReference>
<dbReference type="AlphaFoldDB" id="A0A553ZXD9"/>
<protein>
    <submittedName>
        <fullName evidence="2">Collagen-like protein</fullName>
    </submittedName>
</protein>
<keyword evidence="2" id="KW-0176">Collagen</keyword>